<evidence type="ECO:0000313" key="3">
    <source>
        <dbReference type="Proteomes" id="UP000186308"/>
    </source>
</evidence>
<sequence length="625" mass="68005">MLSRRSLLALIGLGATAPAARGDTPQHVWPDWQAIIYQHQNDAQLDTLQRIGVTNGKIFTSRDDAAGNPANPQAAAFARRGMRFYVENIATDFYSAYHRWFPDRPVDAAFLAVQALHRKHPNDPAAFIRNPGLSDPVWLARVQGRLGRVVRDYARYRPLYYSLADEPGIADLAANWDFDLAPSSLAGMRAWLKTQYPSLAALNRQWEADFSSWDAVTPVLTDAAVRQFGRNFSGWADFKRWMDVAFARAVRLGTQAVHAADPGALAAIEGAQIPGWGGYNYTHLAGAVDVMEIYHGDENIEIARSLNPSLVMLLTSAGADPAQRHQLWRSVLRGMRGAILWDPSSTMVLADGTLGPWAVQAAPVFAALRGPLGRTLLAAERIDDGIAILYSPASLRTQWLLDRRGDWSRWENRGPSVETASNDAVHAAMRGFATLIDHAGFQGHYTAQGLIEQGALESGRIRLLVLPHVIALSDRAAAAVRRFVAGGGIVVADIAPGAFDEHSRARERPVLADLFQAGGNAIIQSPSGDRATIVFARAGLHAPFRVERADGQVGDPVRLFRFRHHGATLLAMHRSFADGGTVAPFTLHLASPAATTDLRSGAKTGPVRRLDLMLDPVTPTVLRVG</sequence>
<evidence type="ECO:0000256" key="1">
    <source>
        <dbReference type="SAM" id="SignalP"/>
    </source>
</evidence>
<feature type="chain" id="PRO_5034170590" description="Beta-galactosidase" evidence="1">
    <location>
        <begin position="20"/>
        <end position="625"/>
    </location>
</feature>
<reference evidence="2 3" key="1">
    <citation type="submission" date="2017-01" db="EMBL/GenBank/DDBJ databases">
        <authorList>
            <person name="Varghese N."/>
            <person name="Submissions S."/>
        </authorList>
    </citation>
    <scope>NUCLEOTIDE SEQUENCE [LARGE SCALE GENOMIC DNA]</scope>
    <source>
        <strain evidence="2 3">ATCC 35905</strain>
    </source>
</reference>
<dbReference type="AlphaFoldDB" id="A0A8G2CKA0"/>
<name>A0A8G2CKA0_ACIRU</name>
<dbReference type="RefSeq" id="WP_139334031.1">
    <property type="nucleotide sequence ID" value="NZ_FTNE01000008.1"/>
</dbReference>
<dbReference type="EMBL" id="FTNE01000008">
    <property type="protein sequence ID" value="SIQ71361.1"/>
    <property type="molecule type" value="Genomic_DNA"/>
</dbReference>
<dbReference type="Proteomes" id="UP000186308">
    <property type="component" value="Unassembled WGS sequence"/>
</dbReference>
<accession>A0A8G2CKA0</accession>
<feature type="signal peptide" evidence="1">
    <location>
        <begin position="1"/>
        <end position="19"/>
    </location>
</feature>
<comment type="caution">
    <text evidence="2">The sequence shown here is derived from an EMBL/GenBank/DDBJ whole genome shotgun (WGS) entry which is preliminary data.</text>
</comment>
<dbReference type="SUPFAM" id="SSF51445">
    <property type="entry name" value="(Trans)glycosidases"/>
    <property type="match status" value="1"/>
</dbReference>
<organism evidence="2 3">
    <name type="scientific">Acidiphilium rubrum</name>
    <dbReference type="NCBI Taxonomy" id="526"/>
    <lineage>
        <taxon>Bacteria</taxon>
        <taxon>Pseudomonadati</taxon>
        <taxon>Pseudomonadota</taxon>
        <taxon>Alphaproteobacteria</taxon>
        <taxon>Acetobacterales</taxon>
        <taxon>Acidocellaceae</taxon>
        <taxon>Acidiphilium</taxon>
    </lineage>
</organism>
<keyword evidence="1" id="KW-0732">Signal</keyword>
<keyword evidence="3" id="KW-1185">Reference proteome</keyword>
<dbReference type="Gene3D" id="3.20.20.80">
    <property type="entry name" value="Glycosidases"/>
    <property type="match status" value="1"/>
</dbReference>
<proteinExistence type="predicted"/>
<dbReference type="OrthoDB" id="9800974at2"/>
<evidence type="ECO:0008006" key="4">
    <source>
        <dbReference type="Google" id="ProtNLM"/>
    </source>
</evidence>
<dbReference type="InterPro" id="IPR017853">
    <property type="entry name" value="GH"/>
</dbReference>
<dbReference type="InterPro" id="IPR029062">
    <property type="entry name" value="Class_I_gatase-like"/>
</dbReference>
<evidence type="ECO:0000313" key="2">
    <source>
        <dbReference type="EMBL" id="SIQ71361.1"/>
    </source>
</evidence>
<dbReference type="Gene3D" id="3.40.50.880">
    <property type="match status" value="1"/>
</dbReference>
<gene>
    <name evidence="2" type="ORF">SAMN05421828_10879</name>
</gene>
<protein>
    <recommendedName>
        <fullName evidence="4">Beta-galactosidase</fullName>
    </recommendedName>
</protein>